<name>A0A1C7MVZ2_9FUNG</name>
<gene>
    <name evidence="1" type="ORF">A0J61_11345</name>
</gene>
<sequence>MPSLIRRLLITLELDS</sequence>
<reference evidence="1 2" key="1">
    <citation type="submission" date="2016-03" db="EMBL/GenBank/DDBJ databases">
        <title>Choanephora cucurbitarum.</title>
        <authorList>
            <person name="Min B."/>
            <person name="Park H."/>
            <person name="Park J.-H."/>
            <person name="Shin H.-D."/>
            <person name="Choi I.-G."/>
        </authorList>
    </citation>
    <scope>NUCLEOTIDE SEQUENCE [LARGE SCALE GENOMIC DNA]</scope>
    <source>
        <strain evidence="1 2">KUS-F28377</strain>
    </source>
</reference>
<dbReference type="EMBL" id="LUGH01001930">
    <property type="protein sequence ID" value="OBZ80606.1"/>
    <property type="molecule type" value="Genomic_DNA"/>
</dbReference>
<proteinExistence type="predicted"/>
<evidence type="ECO:0000313" key="2">
    <source>
        <dbReference type="Proteomes" id="UP000093000"/>
    </source>
</evidence>
<organism evidence="1 2">
    <name type="scientific">Choanephora cucurbitarum</name>
    <dbReference type="NCBI Taxonomy" id="101091"/>
    <lineage>
        <taxon>Eukaryota</taxon>
        <taxon>Fungi</taxon>
        <taxon>Fungi incertae sedis</taxon>
        <taxon>Mucoromycota</taxon>
        <taxon>Mucoromycotina</taxon>
        <taxon>Mucoromycetes</taxon>
        <taxon>Mucorales</taxon>
        <taxon>Mucorineae</taxon>
        <taxon>Choanephoraceae</taxon>
        <taxon>Choanephoroideae</taxon>
        <taxon>Choanephora</taxon>
    </lineage>
</organism>
<keyword evidence="2" id="KW-1185">Reference proteome</keyword>
<dbReference type="Proteomes" id="UP000093000">
    <property type="component" value="Unassembled WGS sequence"/>
</dbReference>
<feature type="non-terminal residue" evidence="1">
    <location>
        <position position="16"/>
    </location>
</feature>
<accession>A0A1C7MVZ2</accession>
<comment type="caution">
    <text evidence="1">The sequence shown here is derived from an EMBL/GenBank/DDBJ whole genome shotgun (WGS) entry which is preliminary data.</text>
</comment>
<dbReference type="AlphaFoldDB" id="A0A1C7MVZ2"/>
<evidence type="ECO:0000313" key="1">
    <source>
        <dbReference type="EMBL" id="OBZ80606.1"/>
    </source>
</evidence>
<protein>
    <submittedName>
        <fullName evidence="1">Uncharacterized protein</fullName>
    </submittedName>
</protein>
<dbReference type="InParanoid" id="A0A1C7MVZ2"/>